<dbReference type="Proteomes" id="UP001499924">
    <property type="component" value="Unassembled WGS sequence"/>
</dbReference>
<keyword evidence="2" id="KW-1185">Reference proteome</keyword>
<reference evidence="2" key="1">
    <citation type="journal article" date="2019" name="Int. J. Syst. Evol. Microbiol.">
        <title>The Global Catalogue of Microorganisms (GCM) 10K type strain sequencing project: providing services to taxonomists for standard genome sequencing and annotation.</title>
        <authorList>
            <consortium name="The Broad Institute Genomics Platform"/>
            <consortium name="The Broad Institute Genome Sequencing Center for Infectious Disease"/>
            <person name="Wu L."/>
            <person name="Ma J."/>
        </authorList>
    </citation>
    <scope>NUCLEOTIDE SEQUENCE [LARGE SCALE GENOMIC DNA]</scope>
    <source>
        <strain evidence="2">JCM 15614</strain>
    </source>
</reference>
<evidence type="ECO:0000313" key="2">
    <source>
        <dbReference type="Proteomes" id="UP001499924"/>
    </source>
</evidence>
<dbReference type="RefSeq" id="WP_344688361.1">
    <property type="nucleotide sequence ID" value="NZ_BAAAVV010000003.1"/>
</dbReference>
<sequence length="270" mass="29941">MSRDTVRVRAVHGDAMTLLLPAIESLYQTRRGTLWDPHPDRGSYHNVYSLVAFQPTDIGYREIWDLPGFNANDNFMGLRFLDEEKSAVVADGLAIQTVTAARLEVQRDAELVTNLAVGHLVDVEAVHTASTTYDRSSGSVLVRRAEALLVLAYRATLPPSEVQRLRTPSGVTDLYVRSPERVELLEAKRGADHRFVRQALGQLLDYVAHAPGEVDTLTALFPERPSGSDVQLLHRYGIDVVHRDSTGAFLRVPAPATARDTMSGIWRSDE</sequence>
<name>A0ABP6P275_9ACTN</name>
<comment type="caution">
    <text evidence="1">The sequence shown here is derived from an EMBL/GenBank/DDBJ whole genome shotgun (WGS) entry which is preliminary data.</text>
</comment>
<gene>
    <name evidence="1" type="ORF">GCM10010531_17210</name>
</gene>
<organism evidence="1 2">
    <name type="scientific">Blastococcus jejuensis</name>
    <dbReference type="NCBI Taxonomy" id="351224"/>
    <lineage>
        <taxon>Bacteria</taxon>
        <taxon>Bacillati</taxon>
        <taxon>Actinomycetota</taxon>
        <taxon>Actinomycetes</taxon>
        <taxon>Geodermatophilales</taxon>
        <taxon>Geodermatophilaceae</taxon>
        <taxon>Blastococcus</taxon>
    </lineage>
</organism>
<evidence type="ECO:0000313" key="1">
    <source>
        <dbReference type="EMBL" id="GAA3165291.1"/>
    </source>
</evidence>
<dbReference type="EMBL" id="BAAAVV010000003">
    <property type="protein sequence ID" value="GAA3165291.1"/>
    <property type="molecule type" value="Genomic_DNA"/>
</dbReference>
<protein>
    <submittedName>
        <fullName evidence="1">Uncharacterized protein</fullName>
    </submittedName>
</protein>
<accession>A0ABP6P275</accession>
<proteinExistence type="predicted"/>